<dbReference type="InterPro" id="IPR038770">
    <property type="entry name" value="Na+/solute_symporter_sf"/>
</dbReference>
<feature type="transmembrane region" description="Helical" evidence="7">
    <location>
        <begin position="293"/>
        <end position="317"/>
    </location>
</feature>
<dbReference type="PANTHER" id="PTHR42751:SF3">
    <property type="entry name" value="SODIUM_GLUTAMATE SYMPORTER"/>
    <property type="match status" value="1"/>
</dbReference>
<evidence type="ECO:0000256" key="5">
    <source>
        <dbReference type="ARBA" id="ARBA00022989"/>
    </source>
</evidence>
<feature type="transmembrane region" description="Helical" evidence="7">
    <location>
        <begin position="329"/>
        <end position="352"/>
    </location>
</feature>
<evidence type="ECO:0000256" key="7">
    <source>
        <dbReference type="SAM" id="Phobius"/>
    </source>
</evidence>
<feature type="transmembrane region" description="Helical" evidence="7">
    <location>
        <begin position="6"/>
        <end position="26"/>
    </location>
</feature>
<organism evidence="9 10">
    <name type="scientific">Leptospira barantonii</name>
    <dbReference type="NCBI Taxonomy" id="2023184"/>
    <lineage>
        <taxon>Bacteria</taxon>
        <taxon>Pseudomonadati</taxon>
        <taxon>Spirochaetota</taxon>
        <taxon>Spirochaetia</taxon>
        <taxon>Leptospirales</taxon>
        <taxon>Leptospiraceae</taxon>
        <taxon>Leptospira</taxon>
    </lineage>
</organism>
<feature type="transmembrane region" description="Helical" evidence="7">
    <location>
        <begin position="358"/>
        <end position="377"/>
    </location>
</feature>
<keyword evidence="6 7" id="KW-0472">Membrane</keyword>
<feature type="transmembrane region" description="Helical" evidence="7">
    <location>
        <begin position="33"/>
        <end position="55"/>
    </location>
</feature>
<protein>
    <submittedName>
        <fullName evidence="9">Potassium transporter Kef</fullName>
    </submittedName>
</protein>
<keyword evidence="4 7" id="KW-0812">Transmembrane</keyword>
<sequence>MEHHSLSLLNDIAFSIIFATFFSHIARVTKQPLILGYVAGGLLLGPNLGLGLVVNEESIELISEIGLILLLFIIGLEIDLKELARMGKSMFILGISQFVFCVLFGLFFFKGILSGSTGKFDLLYFSIALAISSTMIVVKLLHDKFEVSTIAGRLTIGVLVLQDIWAIIFMGVQPNLQDPQILKIAGSLGIGLVLICVAFLISRFFLSRLFQAAASKPELILITSIAWCFLLCGFAERAGLSKEMGALIAGVSIAAFPYGADVIVKLSGIRDFFITLFFVALGMKIPIPSFQIISVSLIAVVFVIFSRVITVATPVYFSGKGLRAGVVTGLNLAQISEFSLVILALGMGYGHISKELESTVLTSMILASVVSTYIILFNDPISRFILKLLGMVGLKEKEDEKTESDITGQPKRDIVILGYFRIAQGLLEGIEREKPEWLNRILVVDFNPVFRQSLEAKGIRWAYGDLANPETLHHLGIEDARYVICTISDMILKGTTNRRLLESLKAICHHTQPSIILTTDDAQEADVLVSSGAAHVIVPGRISGMSLFKEMKTIVDHTKNGVEKSAVKTVKATSATILDSKKKKAVGKKTTSKSKVKGK</sequence>
<gene>
    <name evidence="9" type="ORF">EHQ76_03440</name>
</gene>
<dbReference type="EMBL" id="RQGN01000017">
    <property type="protein sequence ID" value="TGM08342.1"/>
    <property type="molecule type" value="Genomic_DNA"/>
</dbReference>
<evidence type="ECO:0000256" key="6">
    <source>
        <dbReference type="ARBA" id="ARBA00023136"/>
    </source>
</evidence>
<dbReference type="RefSeq" id="WP_135669755.1">
    <property type="nucleotide sequence ID" value="NZ_RQGN01000017.1"/>
</dbReference>
<keyword evidence="5 7" id="KW-1133">Transmembrane helix</keyword>
<dbReference type="InterPro" id="IPR003148">
    <property type="entry name" value="RCK_N"/>
</dbReference>
<evidence type="ECO:0000256" key="4">
    <source>
        <dbReference type="ARBA" id="ARBA00022692"/>
    </source>
</evidence>
<evidence type="ECO:0000256" key="3">
    <source>
        <dbReference type="ARBA" id="ARBA00022448"/>
    </source>
</evidence>
<dbReference type="GO" id="GO:0016020">
    <property type="term" value="C:membrane"/>
    <property type="evidence" value="ECO:0007669"/>
    <property type="project" value="UniProtKB-SubCell"/>
</dbReference>
<reference evidence="9 10" key="1">
    <citation type="journal article" date="2019" name="PLoS Negl. Trop. Dis.">
        <title>Revisiting the worldwide diversity of Leptospira species in the environment.</title>
        <authorList>
            <person name="Vincent A.T."/>
            <person name="Schiettekatte O."/>
            <person name="Bourhy P."/>
            <person name="Veyrier F.J."/>
            <person name="Picardeau M."/>
        </authorList>
    </citation>
    <scope>NUCLEOTIDE SEQUENCE [LARGE SCALE GENOMIC DNA]</scope>
    <source>
        <strain evidence="9 10">201702444</strain>
    </source>
</reference>
<name>A0A5F2BRI1_9LEPT</name>
<comment type="subcellular location">
    <subcellularLocation>
        <location evidence="1">Membrane</location>
        <topology evidence="1">Multi-pass membrane protein</topology>
    </subcellularLocation>
</comment>
<accession>A0A5F2BRI1</accession>
<keyword evidence="3" id="KW-0813">Transport</keyword>
<proteinExistence type="inferred from homology"/>
<comment type="caution">
    <text evidence="9">The sequence shown here is derived from an EMBL/GenBank/DDBJ whole genome shotgun (WGS) entry which is preliminary data.</text>
</comment>
<dbReference type="OrthoDB" id="9781411at2"/>
<feature type="transmembrane region" description="Helical" evidence="7">
    <location>
        <begin position="61"/>
        <end position="78"/>
    </location>
</feature>
<dbReference type="Proteomes" id="UP000298429">
    <property type="component" value="Unassembled WGS sequence"/>
</dbReference>
<dbReference type="InterPro" id="IPR036291">
    <property type="entry name" value="NAD(P)-bd_dom_sf"/>
</dbReference>
<evidence type="ECO:0000313" key="10">
    <source>
        <dbReference type="Proteomes" id="UP000298429"/>
    </source>
</evidence>
<dbReference type="GO" id="GO:0015297">
    <property type="term" value="F:antiporter activity"/>
    <property type="evidence" value="ECO:0007669"/>
    <property type="project" value="InterPro"/>
</dbReference>
<dbReference type="GO" id="GO:1902600">
    <property type="term" value="P:proton transmembrane transport"/>
    <property type="evidence" value="ECO:0007669"/>
    <property type="project" value="InterPro"/>
</dbReference>
<dbReference type="SUPFAM" id="SSF51735">
    <property type="entry name" value="NAD(P)-binding Rossmann-fold domains"/>
    <property type="match status" value="1"/>
</dbReference>
<dbReference type="Gene3D" id="3.40.50.720">
    <property type="entry name" value="NAD(P)-binding Rossmann-like Domain"/>
    <property type="match status" value="1"/>
</dbReference>
<feature type="transmembrane region" description="Helical" evidence="7">
    <location>
        <begin position="90"/>
        <end position="110"/>
    </location>
</feature>
<dbReference type="PROSITE" id="PS51201">
    <property type="entry name" value="RCK_N"/>
    <property type="match status" value="1"/>
</dbReference>
<dbReference type="Pfam" id="PF02254">
    <property type="entry name" value="TrkA_N"/>
    <property type="match status" value="1"/>
</dbReference>
<feature type="transmembrane region" description="Helical" evidence="7">
    <location>
        <begin position="154"/>
        <end position="172"/>
    </location>
</feature>
<comment type="similarity">
    <text evidence="2">Belongs to the monovalent cation:proton antiporter 2 (CPA2) transporter (TC 2.A.37) family.</text>
</comment>
<evidence type="ECO:0000313" key="9">
    <source>
        <dbReference type="EMBL" id="TGM08342.1"/>
    </source>
</evidence>
<dbReference type="InterPro" id="IPR006153">
    <property type="entry name" value="Cation/H_exchanger_TM"/>
</dbReference>
<feature type="domain" description="RCK N-terminal" evidence="8">
    <location>
        <begin position="411"/>
        <end position="538"/>
    </location>
</feature>
<evidence type="ECO:0000259" key="8">
    <source>
        <dbReference type="PROSITE" id="PS51201"/>
    </source>
</evidence>
<dbReference type="AlphaFoldDB" id="A0A5F2BRI1"/>
<dbReference type="Gene3D" id="1.20.1530.20">
    <property type="match status" value="1"/>
</dbReference>
<feature type="transmembrane region" description="Helical" evidence="7">
    <location>
        <begin position="218"/>
        <end position="238"/>
    </location>
</feature>
<evidence type="ECO:0000256" key="2">
    <source>
        <dbReference type="ARBA" id="ARBA00005551"/>
    </source>
</evidence>
<dbReference type="PANTHER" id="PTHR42751">
    <property type="entry name" value="SODIUM/HYDROGEN EXCHANGER FAMILY/TRKA DOMAIN PROTEIN"/>
    <property type="match status" value="1"/>
</dbReference>
<feature type="transmembrane region" description="Helical" evidence="7">
    <location>
        <begin position="184"/>
        <end position="206"/>
    </location>
</feature>
<dbReference type="GO" id="GO:0006813">
    <property type="term" value="P:potassium ion transport"/>
    <property type="evidence" value="ECO:0007669"/>
    <property type="project" value="InterPro"/>
</dbReference>
<feature type="transmembrane region" description="Helical" evidence="7">
    <location>
        <begin position="244"/>
        <end position="264"/>
    </location>
</feature>
<feature type="transmembrane region" description="Helical" evidence="7">
    <location>
        <begin position="122"/>
        <end position="142"/>
    </location>
</feature>
<dbReference type="Pfam" id="PF00999">
    <property type="entry name" value="Na_H_Exchanger"/>
    <property type="match status" value="1"/>
</dbReference>
<evidence type="ECO:0000256" key="1">
    <source>
        <dbReference type="ARBA" id="ARBA00004141"/>
    </source>
</evidence>